<keyword evidence="4" id="KW-1185">Reference proteome</keyword>
<comment type="caution">
    <text evidence="3">The sequence shown here is derived from an EMBL/GenBank/DDBJ whole genome shotgun (WGS) entry which is preliminary data.</text>
</comment>
<dbReference type="InterPro" id="IPR013094">
    <property type="entry name" value="AB_hydrolase_3"/>
</dbReference>
<organism evidence="3 4">
    <name type="scientific">Sediminihaliea albiluteola</name>
    <dbReference type="NCBI Taxonomy" id="2758564"/>
    <lineage>
        <taxon>Bacteria</taxon>
        <taxon>Pseudomonadati</taxon>
        <taxon>Pseudomonadota</taxon>
        <taxon>Gammaproteobacteria</taxon>
        <taxon>Cellvibrionales</taxon>
        <taxon>Halieaceae</taxon>
        <taxon>Sediminihaliea</taxon>
    </lineage>
</organism>
<name>A0A7W2TWY3_9GAMM</name>
<dbReference type="InterPro" id="IPR029058">
    <property type="entry name" value="AB_hydrolase_fold"/>
</dbReference>
<keyword evidence="1 3" id="KW-0378">Hydrolase</keyword>
<dbReference type="EMBL" id="JACFXU010000014">
    <property type="protein sequence ID" value="MBA6413454.1"/>
    <property type="molecule type" value="Genomic_DNA"/>
</dbReference>
<dbReference type="InterPro" id="IPR050300">
    <property type="entry name" value="GDXG_lipolytic_enzyme"/>
</dbReference>
<evidence type="ECO:0000256" key="1">
    <source>
        <dbReference type="ARBA" id="ARBA00022801"/>
    </source>
</evidence>
<dbReference type="Gene3D" id="3.40.50.1820">
    <property type="entry name" value="alpha/beta hydrolase"/>
    <property type="match status" value="1"/>
</dbReference>
<dbReference type="AlphaFoldDB" id="A0A7W2TWY3"/>
<gene>
    <name evidence="3" type="ORF">H2508_10075</name>
</gene>
<reference evidence="3 4" key="1">
    <citation type="submission" date="2020-07" db="EMBL/GenBank/DDBJ databases">
        <title>Halieaceae bacterium, F7430, whole genome shotgun sequencing project.</title>
        <authorList>
            <person name="Jiang S."/>
            <person name="Liu Z.W."/>
            <person name="Du Z.J."/>
        </authorList>
    </citation>
    <scope>NUCLEOTIDE SEQUENCE [LARGE SCALE GENOMIC DNA]</scope>
    <source>
        <strain evidence="3 4">F7430</strain>
    </source>
</reference>
<dbReference type="Proteomes" id="UP000539350">
    <property type="component" value="Unassembled WGS sequence"/>
</dbReference>
<sequence length="317" mass="34154">MNYAFDPELTPLLEFLPPVSMDDPATARAAFSEMSKQMNAELDTSGVVIADRHIPGPEGAPDVAIRCYSPEGLNKAVPGLLFMHGGGFVLGNLDSEHASCITICRSLGIVVVSVDYRLSPETAYPGALHDCYAALEWLANSAAELQVDPARIAVFGQSAGGCLAAALALLSRDRQGPAICFQYLGMPVLDDRMDSNSMRKFTDTPIWDRQKSEQSWAYYLGEQYKAGDPEVPAYAAPARATDLSGLPPAYVSTMEFDPLRDEGINYACRLLEAGISTEIHSYPGTFHGSSAFSHVAISQREAADTLAVLGRGLRVEQ</sequence>
<feature type="domain" description="Alpha/beta hydrolase fold-3" evidence="2">
    <location>
        <begin position="80"/>
        <end position="288"/>
    </location>
</feature>
<evidence type="ECO:0000313" key="3">
    <source>
        <dbReference type="EMBL" id="MBA6413454.1"/>
    </source>
</evidence>
<dbReference type="GO" id="GO:0016787">
    <property type="term" value="F:hydrolase activity"/>
    <property type="evidence" value="ECO:0007669"/>
    <property type="project" value="UniProtKB-KW"/>
</dbReference>
<dbReference type="PANTHER" id="PTHR48081">
    <property type="entry name" value="AB HYDROLASE SUPERFAMILY PROTEIN C4A8.06C"/>
    <property type="match status" value="1"/>
</dbReference>
<protein>
    <submittedName>
        <fullName evidence="3">Alpha/beta hydrolase</fullName>
    </submittedName>
</protein>
<dbReference type="RefSeq" id="WP_182172695.1">
    <property type="nucleotide sequence ID" value="NZ_JACFXU010000014.1"/>
</dbReference>
<dbReference type="Pfam" id="PF07859">
    <property type="entry name" value="Abhydrolase_3"/>
    <property type="match status" value="1"/>
</dbReference>
<dbReference type="SUPFAM" id="SSF53474">
    <property type="entry name" value="alpha/beta-Hydrolases"/>
    <property type="match status" value="1"/>
</dbReference>
<evidence type="ECO:0000313" key="4">
    <source>
        <dbReference type="Proteomes" id="UP000539350"/>
    </source>
</evidence>
<accession>A0A7W2TWY3</accession>
<evidence type="ECO:0000259" key="2">
    <source>
        <dbReference type="Pfam" id="PF07859"/>
    </source>
</evidence>
<proteinExistence type="predicted"/>
<dbReference type="PANTHER" id="PTHR48081:SF8">
    <property type="entry name" value="ALPHA_BETA HYDROLASE FOLD-3 DOMAIN-CONTAINING PROTEIN-RELATED"/>
    <property type="match status" value="1"/>
</dbReference>